<evidence type="ECO:0000313" key="4">
    <source>
        <dbReference type="Proteomes" id="UP000320231"/>
    </source>
</evidence>
<dbReference type="EMBL" id="AP019514">
    <property type="protein sequence ID" value="BBI60626.1"/>
    <property type="molecule type" value="Genomic_DNA"/>
</dbReference>
<evidence type="ECO:0000256" key="1">
    <source>
        <dbReference type="ARBA" id="ARBA00006464"/>
    </source>
</evidence>
<dbReference type="Proteomes" id="UP000320231">
    <property type="component" value="Chromosome"/>
</dbReference>
<organism evidence="3 4">
    <name type="scientific">Vreelandella sulfidaeris</name>
    <dbReference type="NCBI Taxonomy" id="115553"/>
    <lineage>
        <taxon>Bacteria</taxon>
        <taxon>Pseudomonadati</taxon>
        <taxon>Pseudomonadota</taxon>
        <taxon>Gammaproteobacteria</taxon>
        <taxon>Oceanospirillales</taxon>
        <taxon>Halomonadaceae</taxon>
        <taxon>Vreelandella</taxon>
    </lineage>
</organism>
<accession>A0A455U3N4</accession>
<comment type="similarity">
    <text evidence="1">Belongs to the bacterial sugar transferase family.</text>
</comment>
<dbReference type="InterPro" id="IPR003362">
    <property type="entry name" value="Bact_transf"/>
</dbReference>
<dbReference type="PANTHER" id="PTHR30576">
    <property type="entry name" value="COLANIC BIOSYNTHESIS UDP-GLUCOSE LIPID CARRIER TRANSFERASE"/>
    <property type="match status" value="1"/>
</dbReference>
<dbReference type="Pfam" id="PF02397">
    <property type="entry name" value="Bac_transf"/>
    <property type="match status" value="1"/>
</dbReference>
<reference evidence="3 4" key="1">
    <citation type="journal article" date="2019" name="Microbiol. Resour. Announc.">
        <title>Complete Genome Sequence of Halomonas sulfidaeris Strain Esulfide1 Isolated from a Metal Sulfide Rock at a Depth of 2,200 Meters, Obtained Using Nanopore Sequencing.</title>
        <authorList>
            <person name="Saito M."/>
            <person name="Nishigata A."/>
            <person name="Galipon J."/>
            <person name="Arakawa K."/>
        </authorList>
    </citation>
    <scope>NUCLEOTIDE SEQUENCE [LARGE SCALE GENOMIC DNA]</scope>
    <source>
        <strain evidence="3 4">ATCC BAA-803</strain>
    </source>
</reference>
<proteinExistence type="inferred from homology"/>
<dbReference type="PANTHER" id="PTHR30576:SF0">
    <property type="entry name" value="UNDECAPRENYL-PHOSPHATE N-ACETYLGALACTOSAMINYL 1-PHOSPHATE TRANSFERASE-RELATED"/>
    <property type="match status" value="1"/>
</dbReference>
<protein>
    <recommendedName>
        <fullName evidence="2">Bacterial sugar transferase domain-containing protein</fullName>
    </recommendedName>
</protein>
<dbReference type="AlphaFoldDB" id="A0A455U3N4"/>
<dbReference type="GO" id="GO:0016780">
    <property type="term" value="F:phosphotransferase activity, for other substituted phosphate groups"/>
    <property type="evidence" value="ECO:0007669"/>
    <property type="project" value="TreeGrafter"/>
</dbReference>
<evidence type="ECO:0000259" key="2">
    <source>
        <dbReference type="Pfam" id="PF02397"/>
    </source>
</evidence>
<sequence>MDQFEKEIPFYIYRHVVKPGITGWAQVVHGYASDADDTRIKIEHDFYYIKHFSLWIDILIAFKTLKTILTGFGAK</sequence>
<gene>
    <name evidence="3" type="ORF">HSBAA_19320</name>
</gene>
<dbReference type="KEGG" id="hsr:HSBAA_19320"/>
<name>A0A455U3N4_9GAMM</name>
<evidence type="ECO:0000313" key="3">
    <source>
        <dbReference type="EMBL" id="BBI60626.1"/>
    </source>
</evidence>
<feature type="domain" description="Bacterial sugar transferase" evidence="2">
    <location>
        <begin position="5"/>
        <end position="69"/>
    </location>
</feature>